<feature type="transmembrane region" description="Helical" evidence="1">
    <location>
        <begin position="12"/>
        <end position="35"/>
    </location>
</feature>
<keyword evidence="1" id="KW-0812">Transmembrane</keyword>
<organism evidence="2">
    <name type="scientific">Arundo donax</name>
    <name type="common">Giant reed</name>
    <name type="synonym">Donax arundinaceus</name>
    <dbReference type="NCBI Taxonomy" id="35708"/>
    <lineage>
        <taxon>Eukaryota</taxon>
        <taxon>Viridiplantae</taxon>
        <taxon>Streptophyta</taxon>
        <taxon>Embryophyta</taxon>
        <taxon>Tracheophyta</taxon>
        <taxon>Spermatophyta</taxon>
        <taxon>Magnoliopsida</taxon>
        <taxon>Liliopsida</taxon>
        <taxon>Poales</taxon>
        <taxon>Poaceae</taxon>
        <taxon>PACMAD clade</taxon>
        <taxon>Arundinoideae</taxon>
        <taxon>Arundineae</taxon>
        <taxon>Arundo</taxon>
    </lineage>
</organism>
<keyword evidence="1" id="KW-1133">Transmembrane helix</keyword>
<proteinExistence type="predicted"/>
<sequence length="43" mass="4890">MLLWRVDLNDLRIFGEIVISICAMAQLVPNITGLLPSKLFYLV</sequence>
<reference evidence="2" key="2">
    <citation type="journal article" date="2015" name="Data Brief">
        <title>Shoot transcriptome of the giant reed, Arundo donax.</title>
        <authorList>
            <person name="Barrero R.A."/>
            <person name="Guerrero F.D."/>
            <person name="Moolhuijzen P."/>
            <person name="Goolsby J.A."/>
            <person name="Tidwell J."/>
            <person name="Bellgard S.E."/>
            <person name="Bellgard M.I."/>
        </authorList>
    </citation>
    <scope>NUCLEOTIDE SEQUENCE</scope>
    <source>
        <tissue evidence="2">Shoot tissue taken approximately 20 cm above the soil surface</tissue>
    </source>
</reference>
<accession>A0A0A8YYZ5</accession>
<evidence type="ECO:0000313" key="2">
    <source>
        <dbReference type="EMBL" id="JAD27837.1"/>
    </source>
</evidence>
<reference evidence="2" key="1">
    <citation type="submission" date="2014-09" db="EMBL/GenBank/DDBJ databases">
        <authorList>
            <person name="Magalhaes I.L.F."/>
            <person name="Oliveira U."/>
            <person name="Santos F.R."/>
            <person name="Vidigal T.H.D.A."/>
            <person name="Brescovit A.D."/>
            <person name="Santos A.J."/>
        </authorList>
    </citation>
    <scope>NUCLEOTIDE SEQUENCE</scope>
    <source>
        <tissue evidence="2">Shoot tissue taken approximately 20 cm above the soil surface</tissue>
    </source>
</reference>
<evidence type="ECO:0000256" key="1">
    <source>
        <dbReference type="SAM" id="Phobius"/>
    </source>
</evidence>
<dbReference type="AlphaFoldDB" id="A0A0A8YYZ5"/>
<name>A0A0A8YYZ5_ARUDO</name>
<protein>
    <submittedName>
        <fullName evidence="2">Uncharacterized protein</fullName>
    </submittedName>
</protein>
<keyword evidence="1" id="KW-0472">Membrane</keyword>
<dbReference type="EMBL" id="GBRH01270058">
    <property type="protein sequence ID" value="JAD27837.1"/>
    <property type="molecule type" value="Transcribed_RNA"/>
</dbReference>